<evidence type="ECO:0000313" key="2">
    <source>
        <dbReference type="Proteomes" id="UP001218218"/>
    </source>
</evidence>
<protein>
    <submittedName>
        <fullName evidence="1">Uncharacterized protein</fullName>
    </submittedName>
</protein>
<comment type="caution">
    <text evidence="1">The sequence shown here is derived from an EMBL/GenBank/DDBJ whole genome shotgun (WGS) entry which is preliminary data.</text>
</comment>
<evidence type="ECO:0000313" key="1">
    <source>
        <dbReference type="EMBL" id="KAJ7342532.1"/>
    </source>
</evidence>
<organism evidence="1 2">
    <name type="scientific">Mycena albidolilacea</name>
    <dbReference type="NCBI Taxonomy" id="1033008"/>
    <lineage>
        <taxon>Eukaryota</taxon>
        <taxon>Fungi</taxon>
        <taxon>Dikarya</taxon>
        <taxon>Basidiomycota</taxon>
        <taxon>Agaricomycotina</taxon>
        <taxon>Agaricomycetes</taxon>
        <taxon>Agaricomycetidae</taxon>
        <taxon>Agaricales</taxon>
        <taxon>Marasmiineae</taxon>
        <taxon>Mycenaceae</taxon>
        <taxon>Mycena</taxon>
    </lineage>
</organism>
<dbReference type="AlphaFoldDB" id="A0AAD7EPX3"/>
<dbReference type="EMBL" id="JARIHO010000025">
    <property type="protein sequence ID" value="KAJ7342532.1"/>
    <property type="molecule type" value="Genomic_DNA"/>
</dbReference>
<sequence>MPGAAVREAAVREAAGPAMMIICGSVPSAGGIDRGKIRGNPNTHILWSSQRDQARVQFLVSFKLKVKFEFEFEFETDQVPLRRGSISFKCKVEFKLESSSRFKVVFKVEFKVEFNFKCKCKLKFSFNVKCQLLEPKPKAKFKVKFEPGQAQTQVVQAQAQFKLDSRLTSNPEAKSELRLALAFNLKLK</sequence>
<dbReference type="Proteomes" id="UP001218218">
    <property type="component" value="Unassembled WGS sequence"/>
</dbReference>
<proteinExistence type="predicted"/>
<keyword evidence="2" id="KW-1185">Reference proteome</keyword>
<reference evidence="1" key="1">
    <citation type="submission" date="2023-03" db="EMBL/GenBank/DDBJ databases">
        <title>Massive genome expansion in bonnet fungi (Mycena s.s.) driven by repeated elements and novel gene families across ecological guilds.</title>
        <authorList>
            <consortium name="Lawrence Berkeley National Laboratory"/>
            <person name="Harder C.B."/>
            <person name="Miyauchi S."/>
            <person name="Viragh M."/>
            <person name="Kuo A."/>
            <person name="Thoen E."/>
            <person name="Andreopoulos B."/>
            <person name="Lu D."/>
            <person name="Skrede I."/>
            <person name="Drula E."/>
            <person name="Henrissat B."/>
            <person name="Morin E."/>
            <person name="Kohler A."/>
            <person name="Barry K."/>
            <person name="LaButti K."/>
            <person name="Morin E."/>
            <person name="Salamov A."/>
            <person name="Lipzen A."/>
            <person name="Mereny Z."/>
            <person name="Hegedus B."/>
            <person name="Baldrian P."/>
            <person name="Stursova M."/>
            <person name="Weitz H."/>
            <person name="Taylor A."/>
            <person name="Grigoriev I.V."/>
            <person name="Nagy L.G."/>
            <person name="Martin F."/>
            <person name="Kauserud H."/>
        </authorList>
    </citation>
    <scope>NUCLEOTIDE SEQUENCE</scope>
    <source>
        <strain evidence="1">CBHHK002</strain>
    </source>
</reference>
<accession>A0AAD7EPX3</accession>
<name>A0AAD7EPX3_9AGAR</name>
<gene>
    <name evidence="1" type="ORF">DFH08DRAFT_811615</name>
</gene>